<dbReference type="Proteomes" id="UP000029380">
    <property type="component" value="Unassembled WGS sequence"/>
</dbReference>
<dbReference type="AlphaFoldDB" id="A0A091C8U7"/>
<dbReference type="InterPro" id="IPR038763">
    <property type="entry name" value="DHH_sf"/>
</dbReference>
<evidence type="ECO:0000313" key="2">
    <source>
        <dbReference type="Proteomes" id="UP000029380"/>
    </source>
</evidence>
<gene>
    <name evidence="1" type="ORF">TMUPMC115_0430</name>
</gene>
<proteinExistence type="predicted"/>
<protein>
    <submittedName>
        <fullName evidence="1">3'-to-5' oligoribonuclease A</fullName>
        <ecNumber evidence="1">3.-.-.-</ecNumber>
    </submittedName>
</protein>
<dbReference type="EMBL" id="JPVU01000039">
    <property type="protein sequence ID" value="KFN93404.1"/>
    <property type="molecule type" value="Genomic_DNA"/>
</dbReference>
<accession>A0A091C8U7</accession>
<comment type="caution">
    <text evidence="1">The sequence shown here is derived from an EMBL/GenBank/DDBJ whole genome shotgun (WGS) entry which is preliminary data.</text>
</comment>
<dbReference type="SUPFAM" id="SSF64182">
    <property type="entry name" value="DHH phosphoesterases"/>
    <property type="match status" value="1"/>
</dbReference>
<dbReference type="PATRIC" id="fig|1302649.3.peg.430"/>
<reference evidence="1 2" key="1">
    <citation type="submission" date="2014-08" db="EMBL/GenBank/DDBJ databases">
        <title>Genome sequence of Tetragenococcus muriaticus.</title>
        <authorList>
            <person name="Chuea-nongthon C."/>
            <person name="Rodtong S."/>
            <person name="Yongsawatdigul J."/>
            <person name="Steele J.L."/>
            <person name="Liu X.-y."/>
            <person name="Speers J."/>
            <person name="Glasner J.D."/>
            <person name="Neeno-Eckwall E.C."/>
        </authorList>
    </citation>
    <scope>NUCLEOTIDE SEQUENCE [LARGE SCALE GENOMIC DNA]</scope>
    <source>
        <strain evidence="1 2">PMC-11-5</strain>
    </source>
</reference>
<sequence>MSVQANILEEIKAYETIMIHRHQRPDPDAIGSQVGLAELLRASFPEKNGVSSGRNYWRSWLFSTNARS</sequence>
<dbReference type="Gene3D" id="3.90.1640.10">
    <property type="entry name" value="inorganic pyrophosphatase (n-terminal core)"/>
    <property type="match status" value="1"/>
</dbReference>
<dbReference type="GO" id="GO:0016787">
    <property type="term" value="F:hydrolase activity"/>
    <property type="evidence" value="ECO:0007669"/>
    <property type="project" value="UniProtKB-KW"/>
</dbReference>
<name>A0A091C8U7_9ENTE</name>
<evidence type="ECO:0000313" key="1">
    <source>
        <dbReference type="EMBL" id="KFN93404.1"/>
    </source>
</evidence>
<keyword evidence="1" id="KW-0378">Hydrolase</keyword>
<dbReference type="EC" id="3.-.-.-" evidence="1"/>
<organism evidence="1 2">
    <name type="scientific">Tetragenococcus muriaticus PMC-11-5</name>
    <dbReference type="NCBI Taxonomy" id="1302649"/>
    <lineage>
        <taxon>Bacteria</taxon>
        <taxon>Bacillati</taxon>
        <taxon>Bacillota</taxon>
        <taxon>Bacilli</taxon>
        <taxon>Lactobacillales</taxon>
        <taxon>Enterococcaceae</taxon>
        <taxon>Tetragenococcus</taxon>
    </lineage>
</organism>